<dbReference type="AlphaFoldDB" id="A0AAV5EZ49"/>
<sequence length="471" mass="54220">MSAREEDIVMDVGSLMPCLPEDSPVKEPVRREKDSSDNTSLMVEIEKMFEHADASIEMARWKKHSIYGVPEWVKKMSNRNAYKPRLVSLGPFHNGEPDLLPMEEHKRRALLHLLKRSEKNLREFIDAINEVAEILLNAYSGLDEKWRGVKRGCFVEMMVVDGCFLLESMRTLQRIRDKEVEDNGDYATNDPIFSYHGFFFLWPDIRCDMLVLENQLPLLVLQTLEAVQCGKSPSPEHINNLVLRYLDCSVAESIKDLGLHPLDIYHQNLCAPRSDVNDWFEGEKNMSSAVELNQAGISFKRSKTRKISDVNFENGVLTVPLIIVDSRREKRFLNLMAFERLHGDAGSDVTSYIFFMDNLIDSENDVALLRSKGVIKNLMSSDKEVSKLFGNLSKQAVLSRYSKVNNVHREVNTYCRKPWNAWRASFIQKYLRNPWVFISLVAAVILLLATLLNYFCYLEGYMHGIYLNSTC</sequence>
<dbReference type="PANTHER" id="PTHR31170:SF18">
    <property type="entry name" value="(WILD MALAYSIAN BANANA) HYPOTHETICAL PROTEIN"/>
    <property type="match status" value="1"/>
</dbReference>
<dbReference type="EMBL" id="BQKI01000080">
    <property type="protein sequence ID" value="GJN28097.1"/>
    <property type="molecule type" value="Genomic_DNA"/>
</dbReference>
<dbReference type="PANTHER" id="PTHR31170">
    <property type="entry name" value="BNAC04G53230D PROTEIN"/>
    <property type="match status" value="1"/>
</dbReference>
<evidence type="ECO:0000256" key="1">
    <source>
        <dbReference type="SAM" id="Phobius"/>
    </source>
</evidence>
<comment type="caution">
    <text evidence="2">The sequence shown here is derived from an EMBL/GenBank/DDBJ whole genome shotgun (WGS) entry which is preliminary data.</text>
</comment>
<dbReference type="Pfam" id="PF03140">
    <property type="entry name" value="DUF247"/>
    <property type="match status" value="1"/>
</dbReference>
<evidence type="ECO:0000313" key="3">
    <source>
        <dbReference type="Proteomes" id="UP001054889"/>
    </source>
</evidence>
<reference evidence="2" key="1">
    <citation type="journal article" date="2018" name="DNA Res.">
        <title>Multiple hybrid de novo genome assembly of finger millet, an orphan allotetraploid crop.</title>
        <authorList>
            <person name="Hatakeyama M."/>
            <person name="Aluri S."/>
            <person name="Balachadran M.T."/>
            <person name="Sivarajan S.R."/>
            <person name="Patrignani A."/>
            <person name="Gruter S."/>
            <person name="Poveda L."/>
            <person name="Shimizu-Inatsugi R."/>
            <person name="Baeten J."/>
            <person name="Francoijs K.J."/>
            <person name="Nataraja K.N."/>
            <person name="Reddy Y.A.N."/>
            <person name="Phadnis S."/>
            <person name="Ravikumar R.L."/>
            <person name="Schlapbach R."/>
            <person name="Sreeman S.M."/>
            <person name="Shimizu K.K."/>
        </authorList>
    </citation>
    <scope>NUCLEOTIDE SEQUENCE</scope>
</reference>
<evidence type="ECO:0000313" key="2">
    <source>
        <dbReference type="EMBL" id="GJN28097.1"/>
    </source>
</evidence>
<keyword evidence="3" id="KW-1185">Reference proteome</keyword>
<dbReference type="InterPro" id="IPR004158">
    <property type="entry name" value="DUF247_pln"/>
</dbReference>
<keyword evidence="1" id="KW-1133">Transmembrane helix</keyword>
<proteinExistence type="predicted"/>
<feature type="transmembrane region" description="Helical" evidence="1">
    <location>
        <begin position="435"/>
        <end position="457"/>
    </location>
</feature>
<name>A0AAV5EZ49_ELECO</name>
<keyword evidence="1" id="KW-0472">Membrane</keyword>
<accession>A0AAV5EZ49</accession>
<dbReference type="Proteomes" id="UP001054889">
    <property type="component" value="Unassembled WGS sequence"/>
</dbReference>
<protein>
    <submittedName>
        <fullName evidence="2">Uncharacterized protein</fullName>
    </submittedName>
</protein>
<organism evidence="2 3">
    <name type="scientific">Eleusine coracana subsp. coracana</name>
    <dbReference type="NCBI Taxonomy" id="191504"/>
    <lineage>
        <taxon>Eukaryota</taxon>
        <taxon>Viridiplantae</taxon>
        <taxon>Streptophyta</taxon>
        <taxon>Embryophyta</taxon>
        <taxon>Tracheophyta</taxon>
        <taxon>Spermatophyta</taxon>
        <taxon>Magnoliopsida</taxon>
        <taxon>Liliopsida</taxon>
        <taxon>Poales</taxon>
        <taxon>Poaceae</taxon>
        <taxon>PACMAD clade</taxon>
        <taxon>Chloridoideae</taxon>
        <taxon>Cynodonteae</taxon>
        <taxon>Eleusininae</taxon>
        <taxon>Eleusine</taxon>
    </lineage>
</organism>
<reference evidence="2" key="2">
    <citation type="submission" date="2021-12" db="EMBL/GenBank/DDBJ databases">
        <title>Resequencing data analysis of finger millet.</title>
        <authorList>
            <person name="Hatakeyama M."/>
            <person name="Aluri S."/>
            <person name="Balachadran M.T."/>
            <person name="Sivarajan S.R."/>
            <person name="Poveda L."/>
            <person name="Shimizu-Inatsugi R."/>
            <person name="Schlapbach R."/>
            <person name="Sreeman S.M."/>
            <person name="Shimizu K.K."/>
        </authorList>
    </citation>
    <scope>NUCLEOTIDE SEQUENCE</scope>
</reference>
<gene>
    <name evidence="2" type="primary">gb16180</name>
    <name evidence="2" type="ORF">PR202_gb16180</name>
</gene>
<keyword evidence="1" id="KW-0812">Transmembrane</keyword>